<keyword evidence="2" id="KW-0378">Hydrolase</keyword>
<dbReference type="SMR" id="B4JH21"/>
<dbReference type="PRINTS" id="PR00722">
    <property type="entry name" value="CHYMOTRYPSIN"/>
</dbReference>
<dbReference type="PROSITE" id="PS50240">
    <property type="entry name" value="TRYPSIN_DOM"/>
    <property type="match status" value="1"/>
</dbReference>
<dbReference type="InterPro" id="IPR033116">
    <property type="entry name" value="TRYPSIN_SER"/>
</dbReference>
<dbReference type="Gene3D" id="2.40.10.10">
    <property type="entry name" value="Trypsin-like serine proteases"/>
    <property type="match status" value="2"/>
</dbReference>
<dbReference type="OrthoDB" id="6339452at2759"/>
<dbReference type="MEROPS" id="S01.B25"/>
<evidence type="ECO:0000256" key="3">
    <source>
        <dbReference type="SAM" id="SignalP"/>
    </source>
</evidence>
<gene>
    <name evidence="5" type="primary">Dgri\GH18679</name>
    <name evidence="5" type="ORF">Dgri_GH18679</name>
</gene>
<evidence type="ECO:0000313" key="6">
    <source>
        <dbReference type="Proteomes" id="UP000001070"/>
    </source>
</evidence>
<dbReference type="OMA" id="WGQTTFA"/>
<dbReference type="EMBL" id="CH916369">
    <property type="protein sequence ID" value="EDV92712.1"/>
    <property type="molecule type" value="Genomic_DNA"/>
</dbReference>
<dbReference type="InterPro" id="IPR043504">
    <property type="entry name" value="Peptidase_S1_PA_chymotrypsin"/>
</dbReference>
<dbReference type="InParanoid" id="B4JH21"/>
<keyword evidence="2" id="KW-0645">Protease</keyword>
<sequence>MQIVTYLKSDFHLKSLWLLAILTINLVERHLTFAQDSEIVSSCTRYKKSVFDLQDGYSFLLLNEPITKKSFDTCHSYTRLIVGGTPAEPKEFAPMARLGYRNADNETKWFCGGTLISNRLVLTAAHCLYSELGAVNVVRLGELDFNSDTEDAQPEDFGVHNSTEHPDFEYGLLYNDIALLELDRGVRFSVYKHPACLPFNDDSNSLETIIAIGWGHTTIAGSDSSKLLKVKLTGVGVNCTAIANDIDELPNGFNATAQICIGSSDSKDTCNGDSGGPVLIYHKEYPCMYHVMGITSLGIGCGTPNVPSIYTRVHFYLDWIRQQIERIS</sequence>
<dbReference type="InterPro" id="IPR001314">
    <property type="entry name" value="Peptidase_S1A"/>
</dbReference>
<dbReference type="PANTHER" id="PTHR24258">
    <property type="entry name" value="SERINE PROTEASE-RELATED"/>
    <property type="match status" value="1"/>
</dbReference>
<reference evidence="5 6" key="1">
    <citation type="journal article" date="2007" name="Nature">
        <title>Evolution of genes and genomes on the Drosophila phylogeny.</title>
        <authorList>
            <consortium name="Drosophila 12 Genomes Consortium"/>
            <person name="Clark A.G."/>
            <person name="Eisen M.B."/>
            <person name="Smith D.R."/>
            <person name="Bergman C.M."/>
            <person name="Oliver B."/>
            <person name="Markow T.A."/>
            <person name="Kaufman T.C."/>
            <person name="Kellis M."/>
            <person name="Gelbart W."/>
            <person name="Iyer V.N."/>
            <person name="Pollard D.A."/>
            <person name="Sackton T.B."/>
            <person name="Larracuente A.M."/>
            <person name="Singh N.D."/>
            <person name="Abad J.P."/>
            <person name="Abt D.N."/>
            <person name="Adryan B."/>
            <person name="Aguade M."/>
            <person name="Akashi H."/>
            <person name="Anderson W.W."/>
            <person name="Aquadro C.F."/>
            <person name="Ardell D.H."/>
            <person name="Arguello R."/>
            <person name="Artieri C.G."/>
            <person name="Barbash D.A."/>
            <person name="Barker D."/>
            <person name="Barsanti P."/>
            <person name="Batterham P."/>
            <person name="Batzoglou S."/>
            <person name="Begun D."/>
            <person name="Bhutkar A."/>
            <person name="Blanco E."/>
            <person name="Bosak S.A."/>
            <person name="Bradley R.K."/>
            <person name="Brand A.D."/>
            <person name="Brent M.R."/>
            <person name="Brooks A.N."/>
            <person name="Brown R.H."/>
            <person name="Butlin R.K."/>
            <person name="Caggese C."/>
            <person name="Calvi B.R."/>
            <person name="Bernardo de Carvalho A."/>
            <person name="Caspi A."/>
            <person name="Castrezana S."/>
            <person name="Celniker S.E."/>
            <person name="Chang J.L."/>
            <person name="Chapple C."/>
            <person name="Chatterji S."/>
            <person name="Chinwalla A."/>
            <person name="Civetta A."/>
            <person name="Clifton S.W."/>
            <person name="Comeron J.M."/>
            <person name="Costello J.C."/>
            <person name="Coyne J.A."/>
            <person name="Daub J."/>
            <person name="David R.G."/>
            <person name="Delcher A.L."/>
            <person name="Delehaunty K."/>
            <person name="Do C.B."/>
            <person name="Ebling H."/>
            <person name="Edwards K."/>
            <person name="Eickbush T."/>
            <person name="Evans J.D."/>
            <person name="Filipski A."/>
            <person name="Findeiss S."/>
            <person name="Freyhult E."/>
            <person name="Fulton L."/>
            <person name="Fulton R."/>
            <person name="Garcia A.C."/>
            <person name="Gardiner A."/>
            <person name="Garfield D.A."/>
            <person name="Garvin B.E."/>
            <person name="Gibson G."/>
            <person name="Gilbert D."/>
            <person name="Gnerre S."/>
            <person name="Godfrey J."/>
            <person name="Good R."/>
            <person name="Gotea V."/>
            <person name="Gravely B."/>
            <person name="Greenberg A.J."/>
            <person name="Griffiths-Jones S."/>
            <person name="Gross S."/>
            <person name="Guigo R."/>
            <person name="Gustafson E.A."/>
            <person name="Haerty W."/>
            <person name="Hahn M.W."/>
            <person name="Halligan D.L."/>
            <person name="Halpern A.L."/>
            <person name="Halter G.M."/>
            <person name="Han M.V."/>
            <person name="Heger A."/>
            <person name="Hillier L."/>
            <person name="Hinrichs A.S."/>
            <person name="Holmes I."/>
            <person name="Hoskins R.A."/>
            <person name="Hubisz M.J."/>
            <person name="Hultmark D."/>
            <person name="Huntley M.A."/>
            <person name="Jaffe D.B."/>
            <person name="Jagadeeshan S."/>
            <person name="Jeck W.R."/>
            <person name="Johnson J."/>
            <person name="Jones C.D."/>
            <person name="Jordan W.C."/>
            <person name="Karpen G.H."/>
            <person name="Kataoka E."/>
            <person name="Keightley P.D."/>
            <person name="Kheradpour P."/>
            <person name="Kirkness E.F."/>
            <person name="Koerich L.B."/>
            <person name="Kristiansen K."/>
            <person name="Kudrna D."/>
            <person name="Kulathinal R.J."/>
            <person name="Kumar S."/>
            <person name="Kwok R."/>
            <person name="Lander E."/>
            <person name="Langley C.H."/>
            <person name="Lapoint R."/>
            <person name="Lazzaro B.P."/>
            <person name="Lee S.J."/>
            <person name="Levesque L."/>
            <person name="Li R."/>
            <person name="Lin C.F."/>
            <person name="Lin M.F."/>
            <person name="Lindblad-Toh K."/>
            <person name="Llopart A."/>
            <person name="Long M."/>
            <person name="Low L."/>
            <person name="Lozovsky E."/>
            <person name="Lu J."/>
            <person name="Luo M."/>
            <person name="Machado C.A."/>
            <person name="Makalowski W."/>
            <person name="Marzo M."/>
            <person name="Matsuda M."/>
            <person name="Matzkin L."/>
            <person name="McAllister B."/>
            <person name="McBride C.S."/>
            <person name="McKernan B."/>
            <person name="McKernan K."/>
            <person name="Mendez-Lago M."/>
            <person name="Minx P."/>
            <person name="Mollenhauer M.U."/>
            <person name="Montooth K."/>
            <person name="Mount S.M."/>
            <person name="Mu X."/>
            <person name="Myers E."/>
            <person name="Negre B."/>
            <person name="Newfeld S."/>
            <person name="Nielsen R."/>
            <person name="Noor M.A."/>
            <person name="O'Grady P."/>
            <person name="Pachter L."/>
            <person name="Papaceit M."/>
            <person name="Parisi M.J."/>
            <person name="Parisi M."/>
            <person name="Parts L."/>
            <person name="Pedersen J.S."/>
            <person name="Pesole G."/>
            <person name="Phillippy A.M."/>
            <person name="Ponting C.P."/>
            <person name="Pop M."/>
            <person name="Porcelli D."/>
            <person name="Powell J.R."/>
            <person name="Prohaska S."/>
            <person name="Pruitt K."/>
            <person name="Puig M."/>
            <person name="Quesneville H."/>
            <person name="Ram K.R."/>
            <person name="Rand D."/>
            <person name="Rasmussen M.D."/>
            <person name="Reed L.K."/>
            <person name="Reenan R."/>
            <person name="Reily A."/>
            <person name="Remington K.A."/>
            <person name="Rieger T.T."/>
            <person name="Ritchie M.G."/>
            <person name="Robin C."/>
            <person name="Rogers Y.H."/>
            <person name="Rohde C."/>
            <person name="Rozas J."/>
            <person name="Rubenfield M.J."/>
            <person name="Ruiz A."/>
            <person name="Russo S."/>
            <person name="Salzberg S.L."/>
            <person name="Sanchez-Gracia A."/>
            <person name="Saranga D.J."/>
            <person name="Sato H."/>
            <person name="Schaeffer S.W."/>
            <person name="Schatz M.C."/>
            <person name="Schlenke T."/>
            <person name="Schwartz R."/>
            <person name="Segarra C."/>
            <person name="Singh R.S."/>
            <person name="Sirot L."/>
            <person name="Sirota M."/>
            <person name="Sisneros N.B."/>
            <person name="Smith C.D."/>
            <person name="Smith T.F."/>
            <person name="Spieth J."/>
            <person name="Stage D.E."/>
            <person name="Stark A."/>
            <person name="Stephan W."/>
            <person name="Strausberg R.L."/>
            <person name="Strempel S."/>
            <person name="Sturgill D."/>
            <person name="Sutton G."/>
            <person name="Sutton G.G."/>
            <person name="Tao W."/>
            <person name="Teichmann S."/>
            <person name="Tobari Y.N."/>
            <person name="Tomimura Y."/>
            <person name="Tsolas J.M."/>
            <person name="Valente V.L."/>
            <person name="Venter E."/>
            <person name="Venter J.C."/>
            <person name="Vicario S."/>
            <person name="Vieira F.G."/>
            <person name="Vilella A.J."/>
            <person name="Villasante A."/>
            <person name="Walenz B."/>
            <person name="Wang J."/>
            <person name="Wasserman M."/>
            <person name="Watts T."/>
            <person name="Wilson D."/>
            <person name="Wilson R.K."/>
            <person name="Wing R.A."/>
            <person name="Wolfner M.F."/>
            <person name="Wong A."/>
            <person name="Wong G.K."/>
            <person name="Wu C.I."/>
            <person name="Wu G."/>
            <person name="Yamamoto D."/>
            <person name="Yang H.P."/>
            <person name="Yang S.P."/>
            <person name="Yorke J.A."/>
            <person name="Yoshida K."/>
            <person name="Zdobnov E."/>
            <person name="Zhang P."/>
            <person name="Zhang Y."/>
            <person name="Zimin A.V."/>
            <person name="Baldwin J."/>
            <person name="Abdouelleil A."/>
            <person name="Abdulkadir J."/>
            <person name="Abebe A."/>
            <person name="Abera B."/>
            <person name="Abreu J."/>
            <person name="Acer S.C."/>
            <person name="Aftuck L."/>
            <person name="Alexander A."/>
            <person name="An P."/>
            <person name="Anderson E."/>
            <person name="Anderson S."/>
            <person name="Arachi H."/>
            <person name="Azer M."/>
            <person name="Bachantsang P."/>
            <person name="Barry A."/>
            <person name="Bayul T."/>
            <person name="Berlin A."/>
            <person name="Bessette D."/>
            <person name="Bloom T."/>
            <person name="Blye J."/>
            <person name="Boguslavskiy L."/>
            <person name="Bonnet C."/>
            <person name="Boukhgalter B."/>
            <person name="Bourzgui I."/>
            <person name="Brown A."/>
            <person name="Cahill P."/>
            <person name="Channer S."/>
            <person name="Cheshatsang Y."/>
            <person name="Chuda L."/>
            <person name="Citroen M."/>
            <person name="Collymore A."/>
            <person name="Cooke P."/>
            <person name="Costello M."/>
            <person name="D'Aco K."/>
            <person name="Daza R."/>
            <person name="De Haan G."/>
            <person name="DeGray S."/>
            <person name="DeMaso C."/>
            <person name="Dhargay N."/>
            <person name="Dooley K."/>
            <person name="Dooley E."/>
            <person name="Doricent M."/>
            <person name="Dorje P."/>
            <person name="Dorjee K."/>
            <person name="Dupes A."/>
            <person name="Elong R."/>
            <person name="Falk J."/>
            <person name="Farina A."/>
            <person name="Faro S."/>
            <person name="Ferguson D."/>
            <person name="Fisher S."/>
            <person name="Foley C.D."/>
            <person name="Franke A."/>
            <person name="Friedrich D."/>
            <person name="Gadbois L."/>
            <person name="Gearin G."/>
            <person name="Gearin C.R."/>
            <person name="Giannoukos G."/>
            <person name="Goode T."/>
            <person name="Graham J."/>
            <person name="Grandbois E."/>
            <person name="Grewal S."/>
            <person name="Gyaltsen K."/>
            <person name="Hafez N."/>
            <person name="Hagos B."/>
            <person name="Hall J."/>
            <person name="Henson C."/>
            <person name="Hollinger A."/>
            <person name="Honan T."/>
            <person name="Huard M.D."/>
            <person name="Hughes L."/>
            <person name="Hurhula B."/>
            <person name="Husby M.E."/>
            <person name="Kamat A."/>
            <person name="Kanga B."/>
            <person name="Kashin S."/>
            <person name="Khazanovich D."/>
            <person name="Kisner P."/>
            <person name="Lance K."/>
            <person name="Lara M."/>
            <person name="Lee W."/>
            <person name="Lennon N."/>
            <person name="Letendre F."/>
            <person name="LeVine R."/>
            <person name="Lipovsky A."/>
            <person name="Liu X."/>
            <person name="Liu J."/>
            <person name="Liu S."/>
            <person name="Lokyitsang T."/>
            <person name="Lokyitsang Y."/>
            <person name="Lubonja R."/>
            <person name="Lui A."/>
            <person name="MacDonald P."/>
            <person name="Magnisalis V."/>
            <person name="Maru K."/>
            <person name="Matthews C."/>
            <person name="McCusker W."/>
            <person name="McDonough S."/>
            <person name="Mehta T."/>
            <person name="Meldrim J."/>
            <person name="Meneus L."/>
            <person name="Mihai O."/>
            <person name="Mihalev A."/>
            <person name="Mihova T."/>
            <person name="Mittelman R."/>
            <person name="Mlenga V."/>
            <person name="Montmayeur A."/>
            <person name="Mulrain L."/>
            <person name="Navidi A."/>
            <person name="Naylor J."/>
            <person name="Negash T."/>
            <person name="Nguyen T."/>
            <person name="Nguyen N."/>
            <person name="Nicol R."/>
            <person name="Norbu C."/>
            <person name="Norbu N."/>
            <person name="Novod N."/>
            <person name="O'Neill B."/>
            <person name="Osman S."/>
            <person name="Markiewicz E."/>
            <person name="Oyono O.L."/>
            <person name="Patti C."/>
            <person name="Phunkhang P."/>
            <person name="Pierre F."/>
            <person name="Priest M."/>
            <person name="Raghuraman S."/>
            <person name="Rege F."/>
            <person name="Reyes R."/>
            <person name="Rise C."/>
            <person name="Rogov P."/>
            <person name="Ross K."/>
            <person name="Ryan E."/>
            <person name="Settipalli S."/>
            <person name="Shea T."/>
            <person name="Sherpa N."/>
            <person name="Shi L."/>
            <person name="Shih D."/>
            <person name="Sparrow T."/>
            <person name="Spaulding J."/>
            <person name="Stalker J."/>
            <person name="Stange-Thomann N."/>
            <person name="Stavropoulos S."/>
            <person name="Stone C."/>
            <person name="Strader C."/>
            <person name="Tesfaye S."/>
            <person name="Thomson T."/>
            <person name="Thoulutsang Y."/>
            <person name="Thoulutsang D."/>
            <person name="Topham K."/>
            <person name="Topping I."/>
            <person name="Tsamla T."/>
            <person name="Vassiliev H."/>
            <person name="Vo A."/>
            <person name="Wangchuk T."/>
            <person name="Wangdi T."/>
            <person name="Weiand M."/>
            <person name="Wilkinson J."/>
            <person name="Wilson A."/>
            <person name="Yadav S."/>
            <person name="Young G."/>
            <person name="Yu Q."/>
            <person name="Zembek L."/>
            <person name="Zhong D."/>
            <person name="Zimmer A."/>
            <person name="Zwirko Z."/>
            <person name="Jaffe D.B."/>
            <person name="Alvarez P."/>
            <person name="Brockman W."/>
            <person name="Butler J."/>
            <person name="Chin C."/>
            <person name="Gnerre S."/>
            <person name="Grabherr M."/>
            <person name="Kleber M."/>
            <person name="Mauceli E."/>
            <person name="MacCallum I."/>
        </authorList>
    </citation>
    <scope>NUCLEOTIDE SEQUENCE [LARGE SCALE GENOMIC DNA]</scope>
    <source>
        <strain evidence="6">Tucson 15287-2541.00</strain>
    </source>
</reference>
<feature type="chain" id="PRO_5002809187" evidence="3">
    <location>
        <begin position="35"/>
        <end position="328"/>
    </location>
</feature>
<dbReference type="GO" id="GO:0006508">
    <property type="term" value="P:proteolysis"/>
    <property type="evidence" value="ECO:0007669"/>
    <property type="project" value="UniProtKB-KW"/>
</dbReference>
<keyword evidence="2" id="KW-0720">Serine protease</keyword>
<evidence type="ECO:0000256" key="1">
    <source>
        <dbReference type="ARBA" id="ARBA00023157"/>
    </source>
</evidence>
<dbReference type="InterPro" id="IPR001254">
    <property type="entry name" value="Trypsin_dom"/>
</dbReference>
<dbReference type="Proteomes" id="UP000001070">
    <property type="component" value="Unassembled WGS sequence"/>
</dbReference>
<dbReference type="Pfam" id="PF00089">
    <property type="entry name" value="Trypsin"/>
    <property type="match status" value="1"/>
</dbReference>
<evidence type="ECO:0000256" key="2">
    <source>
        <dbReference type="RuleBase" id="RU363034"/>
    </source>
</evidence>
<proteinExistence type="predicted"/>
<dbReference type="SMART" id="SM00020">
    <property type="entry name" value="Tryp_SPc"/>
    <property type="match status" value="1"/>
</dbReference>
<dbReference type="STRING" id="7222.B4JH21"/>
<dbReference type="HOGENOM" id="CLU_006842_0_3_1"/>
<name>B4JH21_DROGR</name>
<organism evidence="6">
    <name type="scientific">Drosophila grimshawi</name>
    <name type="common">Hawaiian fruit fly</name>
    <name type="synonym">Idiomyia grimshawi</name>
    <dbReference type="NCBI Taxonomy" id="7222"/>
    <lineage>
        <taxon>Eukaryota</taxon>
        <taxon>Metazoa</taxon>
        <taxon>Ecdysozoa</taxon>
        <taxon>Arthropoda</taxon>
        <taxon>Hexapoda</taxon>
        <taxon>Insecta</taxon>
        <taxon>Pterygota</taxon>
        <taxon>Neoptera</taxon>
        <taxon>Endopterygota</taxon>
        <taxon>Diptera</taxon>
        <taxon>Brachycera</taxon>
        <taxon>Muscomorpha</taxon>
        <taxon>Ephydroidea</taxon>
        <taxon>Drosophilidae</taxon>
        <taxon>Drosophila</taxon>
        <taxon>Hawaiian Drosophila</taxon>
    </lineage>
</organism>
<protein>
    <submittedName>
        <fullName evidence="5">GH18679</fullName>
    </submittedName>
</protein>
<dbReference type="SUPFAM" id="SSF50494">
    <property type="entry name" value="Trypsin-like serine proteases"/>
    <property type="match status" value="1"/>
</dbReference>
<dbReference type="GO" id="GO:0004252">
    <property type="term" value="F:serine-type endopeptidase activity"/>
    <property type="evidence" value="ECO:0007669"/>
    <property type="project" value="InterPro"/>
</dbReference>
<dbReference type="PROSITE" id="PS00134">
    <property type="entry name" value="TRYPSIN_HIS"/>
    <property type="match status" value="1"/>
</dbReference>
<accession>B4JH21</accession>
<evidence type="ECO:0000259" key="4">
    <source>
        <dbReference type="PROSITE" id="PS50240"/>
    </source>
</evidence>
<dbReference type="CDD" id="cd00190">
    <property type="entry name" value="Tryp_SPc"/>
    <property type="match status" value="1"/>
</dbReference>
<keyword evidence="6" id="KW-1185">Reference proteome</keyword>
<dbReference type="PANTHER" id="PTHR24258:SF136">
    <property type="entry name" value="GH06673P-RELATED"/>
    <property type="match status" value="1"/>
</dbReference>
<dbReference type="PhylomeDB" id="B4JH21"/>
<dbReference type="AlphaFoldDB" id="B4JH21"/>
<dbReference type="PROSITE" id="PS00135">
    <property type="entry name" value="TRYPSIN_SER"/>
    <property type="match status" value="1"/>
</dbReference>
<keyword evidence="3" id="KW-0732">Signal</keyword>
<keyword evidence="1" id="KW-1015">Disulfide bond</keyword>
<dbReference type="eggNOG" id="KOG3627">
    <property type="taxonomic scope" value="Eukaryota"/>
</dbReference>
<feature type="signal peptide" evidence="3">
    <location>
        <begin position="1"/>
        <end position="34"/>
    </location>
</feature>
<dbReference type="InterPro" id="IPR009003">
    <property type="entry name" value="Peptidase_S1_PA"/>
</dbReference>
<dbReference type="InterPro" id="IPR018114">
    <property type="entry name" value="TRYPSIN_HIS"/>
</dbReference>
<dbReference type="FunFam" id="2.40.10.10:FF:000157">
    <property type="entry name" value="GH18608p"/>
    <property type="match status" value="1"/>
</dbReference>
<feature type="domain" description="Peptidase S1" evidence="4">
    <location>
        <begin position="81"/>
        <end position="325"/>
    </location>
</feature>
<dbReference type="KEGG" id="dgr:122322357"/>
<evidence type="ECO:0000313" key="5">
    <source>
        <dbReference type="EMBL" id="EDV92712.1"/>
    </source>
</evidence>